<dbReference type="InterPro" id="IPR026898">
    <property type="entry name" value="PrsW"/>
</dbReference>
<dbReference type="PANTHER" id="PTHR23011">
    <property type="entry name" value="CYCLIC NUCLEOTIDE-BINDING DOMAIN CONTAINING PROTEIN"/>
    <property type="match status" value="1"/>
</dbReference>
<keyword evidence="2" id="KW-1133">Transmembrane helix</keyword>
<feature type="transmembrane region" description="Helical" evidence="2">
    <location>
        <begin position="499"/>
        <end position="517"/>
    </location>
</feature>
<comment type="caution">
    <text evidence="4">The sequence shown here is derived from an EMBL/GenBank/DDBJ whole genome shotgun (WGS) entry which is preliminary data.</text>
</comment>
<dbReference type="InterPro" id="IPR018490">
    <property type="entry name" value="cNMP-bd_dom_sf"/>
</dbReference>
<feature type="transmembrane region" description="Helical" evidence="2">
    <location>
        <begin position="467"/>
        <end position="487"/>
    </location>
</feature>
<feature type="transmembrane region" description="Helical" evidence="2">
    <location>
        <begin position="355"/>
        <end position="375"/>
    </location>
</feature>
<protein>
    <submittedName>
        <fullName evidence="4">Cyclic nucleotide-binding domain-containing protein</fullName>
    </submittedName>
</protein>
<dbReference type="InterPro" id="IPR000595">
    <property type="entry name" value="cNMP-bd_dom"/>
</dbReference>
<evidence type="ECO:0000256" key="2">
    <source>
        <dbReference type="SAM" id="Phobius"/>
    </source>
</evidence>
<evidence type="ECO:0000313" key="4">
    <source>
        <dbReference type="EMBL" id="MFB9754877.1"/>
    </source>
</evidence>
<accession>A0ABV5W2R4</accession>
<gene>
    <name evidence="4" type="ORF">ACFFNY_25165</name>
</gene>
<dbReference type="EMBL" id="JBHMAG010000016">
    <property type="protein sequence ID" value="MFB9754877.1"/>
    <property type="molecule type" value="Genomic_DNA"/>
</dbReference>
<sequence length="607" mass="66631">MYTEIIDFLRNHTLLHGVPDSDLEVVALAMEKVCYKANDQLIAEGAAGNECYFILSGQVQVLSKTLIGKPVLLAELGPGSLIGEIALLQQEKRTASVKALGDVDALRLDRASFQRLAEASPYFHESLSYSAEIRIRHGLLRKASIWSAIPDSELRGLAEITVRRRVQRGETIVKEGGAADRFFMISKGRFEKRAGDKRTGVLGGGDYFGEIALLTGVPHADSLTSMEDSELLVMGKDEFHFILQHYDPVRRHFLEVLRIRRPDLSRTAAGTALFTETELSSSTAGKWSKAKHSRHDSWINVLFGLGGLFLVFSLLAIWLKDQVWVIAALLTGGLVGPVTFVSYMRSAQLLIFRPARLVIVFVSSAVIAAPLAWLLERDWLFDGGVNPPAYTSFKVPLTIAIIEETLKLLICVSLVRTKGTRFLMDALVFGAAAGMGFSALESVLYGWTHLTPDSAWGMIAVLWVRALLSPFGHGTWTAIAAASLWYAMASRAAGQGRYALFRPAGLLLSAIALHTLWDFHIWEGVWKAAGMIIVGIIGLLLLGWLIRNGAMEEHRALRILNPSTETNLSTENEGNEAWPQLICDACGTQSPPDTSYCARCGQALRRG</sequence>
<feature type="transmembrane region" description="Helical" evidence="2">
    <location>
        <begin position="298"/>
        <end position="318"/>
    </location>
</feature>
<feature type="transmembrane region" description="Helical" evidence="2">
    <location>
        <begin position="324"/>
        <end position="343"/>
    </location>
</feature>
<feature type="transmembrane region" description="Helical" evidence="2">
    <location>
        <begin position="395"/>
        <end position="415"/>
    </location>
</feature>
<dbReference type="SMART" id="SM00100">
    <property type="entry name" value="cNMP"/>
    <property type="match status" value="2"/>
</dbReference>
<dbReference type="PRINTS" id="PR00103">
    <property type="entry name" value="CAMPKINASE"/>
</dbReference>
<dbReference type="CDD" id="cd00038">
    <property type="entry name" value="CAP_ED"/>
    <property type="match status" value="2"/>
</dbReference>
<keyword evidence="2" id="KW-0812">Transmembrane</keyword>
<dbReference type="RefSeq" id="WP_344909872.1">
    <property type="nucleotide sequence ID" value="NZ_BAAAYO010000008.1"/>
</dbReference>
<feature type="transmembrane region" description="Helical" evidence="2">
    <location>
        <begin position="427"/>
        <end position="447"/>
    </location>
</feature>
<dbReference type="Pfam" id="PF13367">
    <property type="entry name" value="PrsW-protease"/>
    <property type="match status" value="1"/>
</dbReference>
<dbReference type="PROSITE" id="PS50042">
    <property type="entry name" value="CNMP_BINDING_3"/>
    <property type="match status" value="2"/>
</dbReference>
<evidence type="ECO:0000259" key="3">
    <source>
        <dbReference type="PROSITE" id="PS50042"/>
    </source>
</evidence>
<dbReference type="PANTHER" id="PTHR23011:SF28">
    <property type="entry name" value="CYCLIC NUCLEOTIDE-BINDING DOMAIN CONTAINING PROTEIN"/>
    <property type="match status" value="1"/>
</dbReference>
<dbReference type="Pfam" id="PF00027">
    <property type="entry name" value="cNMP_binding"/>
    <property type="match status" value="2"/>
</dbReference>
<dbReference type="InterPro" id="IPR014710">
    <property type="entry name" value="RmlC-like_jellyroll"/>
</dbReference>
<proteinExistence type="predicted"/>
<keyword evidence="2" id="KW-0472">Membrane</keyword>
<dbReference type="InterPro" id="IPR018488">
    <property type="entry name" value="cNMP-bd_CS"/>
</dbReference>
<dbReference type="SUPFAM" id="SSF51206">
    <property type="entry name" value="cAMP-binding domain-like"/>
    <property type="match status" value="2"/>
</dbReference>
<feature type="transmembrane region" description="Helical" evidence="2">
    <location>
        <begin position="529"/>
        <end position="546"/>
    </location>
</feature>
<feature type="domain" description="Cyclic nucleotide-binding" evidence="3">
    <location>
        <begin position="145"/>
        <end position="260"/>
    </location>
</feature>
<keyword evidence="5" id="KW-1185">Reference proteome</keyword>
<organism evidence="4 5">
    <name type="scientific">Paenibacillus hodogayensis</name>
    <dbReference type="NCBI Taxonomy" id="279208"/>
    <lineage>
        <taxon>Bacteria</taxon>
        <taxon>Bacillati</taxon>
        <taxon>Bacillota</taxon>
        <taxon>Bacilli</taxon>
        <taxon>Bacillales</taxon>
        <taxon>Paenibacillaceae</taxon>
        <taxon>Paenibacillus</taxon>
    </lineage>
</organism>
<dbReference type="Gene3D" id="2.60.120.10">
    <property type="entry name" value="Jelly Rolls"/>
    <property type="match status" value="2"/>
</dbReference>
<evidence type="ECO:0000256" key="1">
    <source>
        <dbReference type="ARBA" id="ARBA00023159"/>
    </source>
</evidence>
<evidence type="ECO:0000313" key="5">
    <source>
        <dbReference type="Proteomes" id="UP001589619"/>
    </source>
</evidence>
<dbReference type="PROSITE" id="PS00889">
    <property type="entry name" value="CNMP_BINDING_2"/>
    <property type="match status" value="1"/>
</dbReference>
<dbReference type="Proteomes" id="UP001589619">
    <property type="component" value="Unassembled WGS sequence"/>
</dbReference>
<feature type="domain" description="Cyclic nucleotide-binding" evidence="3">
    <location>
        <begin position="14"/>
        <end position="116"/>
    </location>
</feature>
<keyword evidence="1" id="KW-0010">Activator</keyword>
<name>A0ABV5W2R4_9BACL</name>
<reference evidence="4 5" key="1">
    <citation type="submission" date="2024-09" db="EMBL/GenBank/DDBJ databases">
        <authorList>
            <person name="Sun Q."/>
            <person name="Mori K."/>
        </authorList>
    </citation>
    <scope>NUCLEOTIDE SEQUENCE [LARGE SCALE GENOMIC DNA]</scope>
    <source>
        <strain evidence="4 5">JCM 12520</strain>
    </source>
</reference>